<dbReference type="InterPro" id="IPR019021">
    <property type="entry name" value="Mms22"/>
</dbReference>
<feature type="compositionally biased region" description="Low complexity" evidence="1">
    <location>
        <begin position="247"/>
        <end position="259"/>
    </location>
</feature>
<dbReference type="GO" id="GO:0035361">
    <property type="term" value="C:Cul8-RING ubiquitin ligase complex"/>
    <property type="evidence" value="ECO:0007669"/>
    <property type="project" value="TreeGrafter"/>
</dbReference>
<feature type="compositionally biased region" description="Acidic residues" evidence="1">
    <location>
        <begin position="12"/>
        <end position="24"/>
    </location>
</feature>
<feature type="region of interest" description="Disordered" evidence="1">
    <location>
        <begin position="880"/>
        <end position="907"/>
    </location>
</feature>
<dbReference type="STRING" id="1116229.S3DVF6"/>
<dbReference type="Proteomes" id="UP000016922">
    <property type="component" value="Unassembled WGS sequence"/>
</dbReference>
<name>S3DVF6_GLAL2</name>
<dbReference type="RefSeq" id="XP_008081774.1">
    <property type="nucleotide sequence ID" value="XM_008083583.1"/>
</dbReference>
<sequence>MASWKVIGVVPDSEDEEDDTDLEDILNPHSSGLQSTTTKKDGYEGEQENASRGCSLTRTLPISGVVLDELSCPVPGTSDVAGEPNIFNSASATKTSSPILLQETNGFPDAISVTSAPVPTPRLASTPTPGSVCGSPVDDSISRSYVQLTSATGSSLSRPSVSPELKAVAISSPNSSPIGLPASATQNARRVPAITSKDYTITRALRQRNAIQLHPYMLEQEKYRQTLRARGMTPMRLANSQDDRQAQPKSSSSPDASSQTENRELDVDWNINSSSPQKSSNGDEQRATALGQDSSKSDDEEFPDIDEILDLPRSKAPKLRQNAGKNQSFNSVRHKLAPISNRSSRLNSFNTMNAELDIFDIPASPPATSPVLPAYARQVDSEGLPLASHETGSCMSGPSRRQRRSSTGLPTPGTSVVKPIMEPILIDSDVEVEGSAQFSTSGSSSDESLDFRKIRRKIRGVLPASHLRLDTAGKVSAIPNPAQRERYQDDSPDVRVRRGVAILAPSKPSTTSNLHLNYGLPALSDDSEPDEESNNSKDTFTKDGGDNIYDLLGDSFLSQPTGLAEEDDTIDSMLPTRKRQARSINTLTRKRRRTMFGPAQKLSRMHSGRNAQHHRSNSNKVRSKPAAYEPSHSKGPQSARFDVPRLGILDVIDPDHSGPKKLPQFIRVAARAARSKIGKGRHSPSRKFIRLANREDTNEAQAVLQNWRRGRIQLKPQCPNPTPTAPAQDLELFCTIQRQHPQPPHPAEKEGKHRSLQQAYLVSKAPRKLRLSPQQKSMDQFVTVWKPTFPQDHDASHPAIHLHDPQSRQQKHRHSSLLLRPAQLHTSVEARLQLSPESSFKTTKRSLDSIFKALRRRHEPQTNLQLNRFLLDTATPLPAANADITTSPTRLQNESKVRPPNKTHRRRKAFPAHIDIGAVRYRQPSEPLVLETSTSTQVQYLGAEHPRDKLQGLGKFGTRYPVNFDVQPLHSAVYFHRTTLIGSGRLAQALNGPTDWMLPDRSGISFSLCDKQFLWGQWDDTVSSEIGLCIDSIIECLSASDSQLIQSKEDTSLVLETISSYLQLNLSFRGMQDQYDFLIRMSDILQDFIVRLSSLTEQADVLCLQVVTRCLVIVYQLLRMARKRSDLKTMSFRLEDLLITVCSKLGSLLLTDGLERLRTLYDDLQYFSVREDGIRADQSGIESWVVLIRVLDAAHISKRSFWDVIGPLLNQNDVQSTNNARLLEQLWYSLFTILPLCEFNDLGYVQQSSRHEAKFDGWSIPQSILKGMFSLYNKNQRQSAGFNDYLRASLNRCYYLMTEWGWWKCGGVIGTIFDFFASQNLKNLRNEEVYDSPQFLKELDRPPLLMLRPEDRCFHIFLKMVALAILHMKGAESEASVGNFVIRLLPNHNRLLPKEEAIHHRELASLRNHHDLLSTLYFAAPVKQRPPINLISDLVAADRSHTEACLMNIRAWENLTKFIVTSSRNAAVYGPFKTWQNSMASALGRQYVETESEVRGQAESLEQAGKEMVSETTLHDTIASNKRSTMEIMRAVVRTMGQTILSSTSTQMTIVALNMTTICTLCSQGILDDPACTEGLLADCITVVDHYMNQIDSLHPVSISRGNASCLMDVDSQDSEDLSLSSLDRVEMINQVQSDIVPWMRKVLYDNLQNRSTASPSVLRTLVSSWADVVSKVTEGGMKMSDFFMNGPHSVFPQPHKTTRIGLYWCMFLAELTKNKGLENFEMPGFDIGTEWLLLLIMPPIDDETFRDTLNKLTAWLRVRGHYLLAGPSHLTSDSAKGGIVSYERTASPQILFRNTVNVMRSTLLGQSSIDPRFSNVTSKEIHHSFSTILKRVMDFMKSQLEAMTPRSLEHLRYIRLVQQNVSVIRSHASDIQPLIDYYIIPSQSYWPEDTDPTLYAAGIVSYSLRLQSNPRRSALELFYYLYNGWKTDLIQNQVSRHMRYVKKGLDQWEFASFLMFDFLPAALHVGFQSSGGWVLCATYLPTLSSQATRLLSDEQAVPQKSPFVLFTNLLRIIINGLNTRVYRSSYAVDDCQLPHQRCMTQAAVHFWLSTLLPLRTHASNDLDKLNVIQGLEKSMVRILVRMCGLENSDPITPQITVSKGQQFADFVSVLSEDLSNNWEIKENSLDVVISKARSRDGINTHLNLTRLGGEIVSPLQLLHLALPLLGEEGDGLLEQVGEISIGPDVRRIYC</sequence>
<feature type="compositionally biased region" description="Polar residues" evidence="1">
    <location>
        <begin position="883"/>
        <end position="894"/>
    </location>
</feature>
<feature type="compositionally biased region" description="Polar residues" evidence="1">
    <location>
        <begin position="28"/>
        <end position="37"/>
    </location>
</feature>
<feature type="region of interest" description="Disordered" evidence="1">
    <location>
        <begin position="238"/>
        <end position="330"/>
    </location>
</feature>
<dbReference type="eggNOG" id="ENOG502QSDS">
    <property type="taxonomic scope" value="Eukaryota"/>
</dbReference>
<feature type="region of interest" description="Disordered" evidence="1">
    <location>
        <begin position="506"/>
        <end position="544"/>
    </location>
</feature>
<reference evidence="2 3" key="1">
    <citation type="journal article" date="2013" name="BMC Genomics">
        <title>Genomics-driven discovery of the pneumocandin biosynthetic gene cluster in the fungus Glarea lozoyensis.</title>
        <authorList>
            <person name="Chen L."/>
            <person name="Yue Q."/>
            <person name="Zhang X."/>
            <person name="Xiang M."/>
            <person name="Wang C."/>
            <person name="Li S."/>
            <person name="Che Y."/>
            <person name="Ortiz-Lopez F.J."/>
            <person name="Bills G.F."/>
            <person name="Liu X."/>
            <person name="An Z."/>
        </authorList>
    </citation>
    <scope>NUCLEOTIDE SEQUENCE [LARGE SCALE GENOMIC DNA]</scope>
    <source>
        <strain evidence="3">ATCC 20868 / MF5171</strain>
    </source>
</reference>
<dbReference type="Pfam" id="PF09462">
    <property type="entry name" value="Mus7"/>
    <property type="match status" value="1"/>
</dbReference>
<evidence type="ECO:0000313" key="2">
    <source>
        <dbReference type="EMBL" id="EPE30363.1"/>
    </source>
</evidence>
<feature type="compositionally biased region" description="Acidic residues" evidence="1">
    <location>
        <begin position="298"/>
        <end position="309"/>
    </location>
</feature>
<dbReference type="EMBL" id="KE145363">
    <property type="protein sequence ID" value="EPE30363.1"/>
    <property type="molecule type" value="Genomic_DNA"/>
</dbReference>
<gene>
    <name evidence="2" type="ORF">GLAREA_03330</name>
</gene>
<feature type="region of interest" description="Disordered" evidence="1">
    <location>
        <begin position="388"/>
        <end position="416"/>
    </location>
</feature>
<feature type="region of interest" description="Disordered" evidence="1">
    <location>
        <begin position="589"/>
        <end position="640"/>
    </location>
</feature>
<accession>S3DVF6</accession>
<dbReference type="GO" id="GO:0005634">
    <property type="term" value="C:nucleus"/>
    <property type="evidence" value="ECO:0007669"/>
    <property type="project" value="InterPro"/>
</dbReference>
<protein>
    <submittedName>
        <fullName evidence="2">Uncharacterized protein</fullName>
    </submittedName>
</protein>
<dbReference type="GO" id="GO:0000724">
    <property type="term" value="P:double-strand break repair via homologous recombination"/>
    <property type="evidence" value="ECO:0007669"/>
    <property type="project" value="TreeGrafter"/>
</dbReference>
<dbReference type="HOGENOM" id="CLU_000374_1_0_1"/>
<dbReference type="PANTHER" id="PTHR28122">
    <property type="entry name" value="E3 UBIQUITIN-PROTEIN LIGASE SUBSTRATE RECEPTOR MMS22"/>
    <property type="match status" value="1"/>
</dbReference>
<organism evidence="2 3">
    <name type="scientific">Glarea lozoyensis (strain ATCC 20868 / MF5171)</name>
    <dbReference type="NCBI Taxonomy" id="1116229"/>
    <lineage>
        <taxon>Eukaryota</taxon>
        <taxon>Fungi</taxon>
        <taxon>Dikarya</taxon>
        <taxon>Ascomycota</taxon>
        <taxon>Pezizomycotina</taxon>
        <taxon>Leotiomycetes</taxon>
        <taxon>Helotiales</taxon>
        <taxon>Helotiaceae</taxon>
        <taxon>Glarea</taxon>
    </lineage>
</organism>
<feature type="compositionally biased region" description="Polar residues" evidence="1">
    <location>
        <begin position="270"/>
        <end position="280"/>
    </location>
</feature>
<dbReference type="OrthoDB" id="2386201at2759"/>
<feature type="compositionally biased region" description="Polar residues" evidence="1">
    <location>
        <begin position="405"/>
        <end position="414"/>
    </location>
</feature>
<feature type="compositionally biased region" description="Basic residues" evidence="1">
    <location>
        <begin position="603"/>
        <end position="623"/>
    </location>
</feature>
<keyword evidence="3" id="KW-1185">Reference proteome</keyword>
<proteinExistence type="predicted"/>
<feature type="region of interest" description="Disordered" evidence="1">
    <location>
        <begin position="1"/>
        <end position="52"/>
    </location>
</feature>
<dbReference type="GO" id="GO:0031297">
    <property type="term" value="P:replication fork processing"/>
    <property type="evidence" value="ECO:0007669"/>
    <property type="project" value="InterPro"/>
</dbReference>
<dbReference type="KEGG" id="glz:GLAREA_03330"/>
<dbReference type="PANTHER" id="PTHR28122:SF1">
    <property type="entry name" value="E3 UBIQUITIN-PROTEIN LIGASE SUBSTRATE RECEPTOR MMS22"/>
    <property type="match status" value="1"/>
</dbReference>
<dbReference type="OMA" id="HIFLKMV"/>
<evidence type="ECO:0000313" key="3">
    <source>
        <dbReference type="Proteomes" id="UP000016922"/>
    </source>
</evidence>
<dbReference type="GeneID" id="19462385"/>
<evidence type="ECO:0000256" key="1">
    <source>
        <dbReference type="SAM" id="MobiDB-lite"/>
    </source>
</evidence>